<evidence type="ECO:0000313" key="4">
    <source>
        <dbReference type="WBParaSite" id="SSLN_0001146501-mRNA-1"/>
    </source>
</evidence>
<dbReference type="InterPro" id="IPR007720">
    <property type="entry name" value="PigQ/GPI1"/>
</dbReference>
<dbReference type="PANTHER" id="PTHR21329:SF3">
    <property type="entry name" value="PHOSPHATIDYLINOSITOL N-ACETYLGLUCOSAMINYLTRANSFERASE SUBUNIT Q"/>
    <property type="match status" value="1"/>
</dbReference>
<organism evidence="4">
    <name type="scientific">Schistocephalus solidus</name>
    <name type="common">Tapeworm</name>
    <dbReference type="NCBI Taxonomy" id="70667"/>
    <lineage>
        <taxon>Eukaryota</taxon>
        <taxon>Metazoa</taxon>
        <taxon>Spiralia</taxon>
        <taxon>Lophotrochozoa</taxon>
        <taxon>Platyhelminthes</taxon>
        <taxon>Cestoda</taxon>
        <taxon>Eucestoda</taxon>
        <taxon>Diphyllobothriidea</taxon>
        <taxon>Diphyllobothriidae</taxon>
        <taxon>Schistocephalus</taxon>
    </lineage>
</organism>
<dbReference type="WBParaSite" id="SSLN_0001146501-mRNA-1">
    <property type="protein sequence ID" value="SSLN_0001146501-mRNA-1"/>
    <property type="gene ID" value="SSLN_0001146501"/>
</dbReference>
<feature type="transmembrane region" description="Helical" evidence="1">
    <location>
        <begin position="174"/>
        <end position="191"/>
    </location>
</feature>
<dbReference type="STRING" id="70667.A0A183T3J2"/>
<dbReference type="GO" id="GO:0016020">
    <property type="term" value="C:membrane"/>
    <property type="evidence" value="ECO:0007669"/>
    <property type="project" value="InterPro"/>
</dbReference>
<gene>
    <name evidence="2" type="ORF">SSLN_LOCUS11040</name>
</gene>
<evidence type="ECO:0000256" key="1">
    <source>
        <dbReference type="SAM" id="Phobius"/>
    </source>
</evidence>
<dbReference type="Pfam" id="PF05024">
    <property type="entry name" value="Gpi1"/>
    <property type="match status" value="1"/>
</dbReference>
<feature type="transmembrane region" description="Helical" evidence="1">
    <location>
        <begin position="387"/>
        <end position="412"/>
    </location>
</feature>
<sequence length="459" mass="50587">MKHAESAWLQPWTVFVATRDPEKLGFCHHSAWPRVGDPADHALHLWGGLLSVSDKEVTTVVNNCRTIVVLGFSPYEPSTGTACTGVPTSLLPPELPSISAQSSPPSSTLPVICLMPGCKYSPIDQSQAVQISLLSWAVHLLCRNSFTLTVLERHFDYFSSRTGSKLLPSVSSVLSFYSIFLLLMTFIFNFIPNPSDASATRQCQLYLLSSRELVRLSDIEASNFFKATTPEGGRFCSFNAFFASELTRLLIWLGSAEPAGLKINRHLSKLMSRFFLSHVAAWKVYVDSLIGVFVLGANHIYDVAHHLSVACSSASLLAVASSWRLCRSSSKWNPLRNRVDTIRENDELPPVVAGAVLVQGDTPSETSSLSQPPDLYLDSPSRHLDRVFVATFLGVAIGLCLLPTTFAFYATFSLLVEDGLSSILQRETVFDTSNLFDPSLSVYDVVHRLVFAKLLYQLD</sequence>
<keyword evidence="3" id="KW-1185">Reference proteome</keyword>
<keyword evidence="1" id="KW-1133">Transmembrane helix</keyword>
<evidence type="ECO:0000313" key="3">
    <source>
        <dbReference type="Proteomes" id="UP000275846"/>
    </source>
</evidence>
<protein>
    <submittedName>
        <fullName evidence="4">N-acetylglucosaminyl-phosphatidylinositol biosynthetic protein gpi1</fullName>
    </submittedName>
</protein>
<evidence type="ECO:0000313" key="2">
    <source>
        <dbReference type="EMBL" id="VDL97425.1"/>
    </source>
</evidence>
<dbReference type="Proteomes" id="UP000275846">
    <property type="component" value="Unassembled WGS sequence"/>
</dbReference>
<proteinExistence type="predicted"/>
<dbReference type="EMBL" id="UYSU01036253">
    <property type="protein sequence ID" value="VDL97425.1"/>
    <property type="molecule type" value="Genomic_DNA"/>
</dbReference>
<name>A0A183T3J2_SCHSO</name>
<reference evidence="4" key="1">
    <citation type="submission" date="2016-06" db="UniProtKB">
        <authorList>
            <consortium name="WormBaseParasite"/>
        </authorList>
    </citation>
    <scope>IDENTIFICATION</scope>
</reference>
<accession>A0A183T3J2</accession>
<dbReference type="GO" id="GO:0006506">
    <property type="term" value="P:GPI anchor biosynthetic process"/>
    <property type="evidence" value="ECO:0007669"/>
    <property type="project" value="InterPro"/>
</dbReference>
<feature type="transmembrane region" description="Helical" evidence="1">
    <location>
        <begin position="274"/>
        <end position="297"/>
    </location>
</feature>
<keyword evidence="1" id="KW-0472">Membrane</keyword>
<dbReference type="GO" id="GO:0005783">
    <property type="term" value="C:endoplasmic reticulum"/>
    <property type="evidence" value="ECO:0007669"/>
    <property type="project" value="TreeGrafter"/>
</dbReference>
<keyword evidence="1" id="KW-0812">Transmembrane</keyword>
<dbReference type="PANTHER" id="PTHR21329">
    <property type="entry name" value="PHOSPHATIDYLINOSITOL N-ACETYLGLUCOSAMINYLTRANSFERASE SUBUNIT Q-RELATED"/>
    <property type="match status" value="1"/>
</dbReference>
<dbReference type="AlphaFoldDB" id="A0A183T3J2"/>
<dbReference type="OrthoDB" id="70250at2759"/>
<reference evidence="2 3" key="2">
    <citation type="submission" date="2018-11" db="EMBL/GenBank/DDBJ databases">
        <authorList>
            <consortium name="Pathogen Informatics"/>
        </authorList>
    </citation>
    <scope>NUCLEOTIDE SEQUENCE [LARGE SCALE GENOMIC DNA]</scope>
    <source>
        <strain evidence="2 3">NST_G2</strain>
    </source>
</reference>